<comment type="similarity">
    <text evidence="1">Belongs to the peptidase S66 family.</text>
</comment>
<dbReference type="InterPro" id="IPR029062">
    <property type="entry name" value="Class_I_gatase-like"/>
</dbReference>
<evidence type="ECO:0000256" key="3">
    <source>
        <dbReference type="ARBA" id="ARBA00022670"/>
    </source>
</evidence>
<dbReference type="GO" id="GO:0004180">
    <property type="term" value="F:carboxypeptidase activity"/>
    <property type="evidence" value="ECO:0007669"/>
    <property type="project" value="UniProtKB-KW"/>
</dbReference>
<evidence type="ECO:0000256" key="2">
    <source>
        <dbReference type="ARBA" id="ARBA00022645"/>
    </source>
</evidence>
<dbReference type="PIRSF" id="PIRSF028757">
    <property type="entry name" value="LD-carboxypeptidase"/>
    <property type="match status" value="1"/>
</dbReference>
<dbReference type="RefSeq" id="WP_173679968.1">
    <property type="nucleotide sequence ID" value="NZ_JAAZWO010000032.1"/>
</dbReference>
<evidence type="ECO:0000256" key="6">
    <source>
        <dbReference type="PIRSR" id="PIRSR028757-1"/>
    </source>
</evidence>
<dbReference type="SUPFAM" id="SSF141986">
    <property type="entry name" value="LD-carboxypeptidase A C-terminal domain-like"/>
    <property type="match status" value="1"/>
</dbReference>
<dbReference type="AlphaFoldDB" id="A0A923ECS8"/>
<dbReference type="Pfam" id="PF02016">
    <property type="entry name" value="Peptidase_S66"/>
    <property type="match status" value="1"/>
</dbReference>
<feature type="active site" description="Charge relay system" evidence="6">
    <location>
        <position position="262"/>
    </location>
</feature>
<dbReference type="Proteomes" id="UP000563151">
    <property type="component" value="Unassembled WGS sequence"/>
</dbReference>
<keyword evidence="10" id="KW-1185">Reference proteome</keyword>
<accession>A0A923ECS8</accession>
<dbReference type="InterPro" id="IPR003507">
    <property type="entry name" value="S66_fam"/>
</dbReference>
<dbReference type="Pfam" id="PF17676">
    <property type="entry name" value="Peptidase_S66C"/>
    <property type="match status" value="1"/>
</dbReference>
<dbReference type="Gene3D" id="3.50.30.60">
    <property type="entry name" value="LD-carboxypeptidase A C-terminal domain-like"/>
    <property type="match status" value="1"/>
</dbReference>
<dbReference type="PANTHER" id="PTHR30237:SF2">
    <property type="entry name" value="MUREIN TETRAPEPTIDE CARBOXYPEPTIDASE"/>
    <property type="match status" value="1"/>
</dbReference>
<dbReference type="Gene3D" id="3.40.50.10740">
    <property type="entry name" value="Class I glutamine amidotransferase-like"/>
    <property type="match status" value="1"/>
</dbReference>
<dbReference type="InterPro" id="IPR027478">
    <property type="entry name" value="LdcA_N"/>
</dbReference>
<organism evidence="9 10">
    <name type="scientific">Clostridium tetanomorphum</name>
    <dbReference type="NCBI Taxonomy" id="1553"/>
    <lineage>
        <taxon>Bacteria</taxon>
        <taxon>Bacillati</taxon>
        <taxon>Bacillota</taxon>
        <taxon>Clostridia</taxon>
        <taxon>Eubacteriales</taxon>
        <taxon>Clostridiaceae</taxon>
        <taxon>Clostridium</taxon>
    </lineage>
</organism>
<dbReference type="PANTHER" id="PTHR30237">
    <property type="entry name" value="MURAMOYLTETRAPEPTIDE CARBOXYPEPTIDASE"/>
    <property type="match status" value="1"/>
</dbReference>
<evidence type="ECO:0000313" key="10">
    <source>
        <dbReference type="Proteomes" id="UP000563151"/>
    </source>
</evidence>
<name>A0A923ECS8_CLOTT</name>
<dbReference type="GO" id="GO:0008236">
    <property type="term" value="F:serine-type peptidase activity"/>
    <property type="evidence" value="ECO:0007669"/>
    <property type="project" value="UniProtKB-KW"/>
</dbReference>
<dbReference type="GO" id="GO:0006508">
    <property type="term" value="P:proteolysis"/>
    <property type="evidence" value="ECO:0007669"/>
    <property type="project" value="UniProtKB-KW"/>
</dbReference>
<keyword evidence="4" id="KW-0378">Hydrolase</keyword>
<evidence type="ECO:0000313" key="9">
    <source>
        <dbReference type="EMBL" id="MBC2399622.1"/>
    </source>
</evidence>
<proteinExistence type="inferred from homology"/>
<gene>
    <name evidence="9" type="ORF">HGG79_17880</name>
</gene>
<dbReference type="InterPro" id="IPR027461">
    <property type="entry name" value="Carboxypeptidase_A_C_sf"/>
</dbReference>
<feature type="active site" description="Charge relay system" evidence="6">
    <location>
        <position position="195"/>
    </location>
</feature>
<evidence type="ECO:0000259" key="7">
    <source>
        <dbReference type="Pfam" id="PF02016"/>
    </source>
</evidence>
<evidence type="ECO:0000256" key="1">
    <source>
        <dbReference type="ARBA" id="ARBA00010233"/>
    </source>
</evidence>
<dbReference type="CDD" id="cd07062">
    <property type="entry name" value="Peptidase_S66_mccF_like"/>
    <property type="match status" value="1"/>
</dbReference>
<dbReference type="SUPFAM" id="SSF52317">
    <property type="entry name" value="Class I glutamine amidotransferase-like"/>
    <property type="match status" value="1"/>
</dbReference>
<keyword evidence="2" id="KW-0121">Carboxypeptidase</keyword>
<dbReference type="EMBL" id="JAAZWO010000032">
    <property type="protein sequence ID" value="MBC2399622.1"/>
    <property type="molecule type" value="Genomic_DNA"/>
</dbReference>
<sequence>MKIGISACSDGQLNEWKKQNEELETILYEQGIEAVFAKHIYAKKDSFSGTDKERAEDLMRFYQDDSIDAIYDISGGDLANGVLKFLDWNVIAGANKPFWGYSDLTTVINAIYTKTGKSSVLFQIKNLVYANGKLQRKRFAEFISKKNNELFDVNYSFLQGERMEGIVVGGNIRCLLKLAGTEYWPNMDGKILFLEAYGGEVSQIAALFTQLEQMGVFKQVEGIILGTFTAYEKSGATQSVFDLLAGHIPETLPVAKTTEIGHGTDSKAIVIGCNMELRN</sequence>
<comment type="caution">
    <text evidence="9">The sequence shown here is derived from an EMBL/GenBank/DDBJ whole genome shotgun (WGS) entry which is preliminary data.</text>
</comment>
<reference evidence="9 10" key="1">
    <citation type="submission" date="2020-04" db="EMBL/GenBank/DDBJ databases">
        <title>Genomic insights into acetone-butanol-ethanol (ABE) fermentation by sequencing solventogenic clostridia strains.</title>
        <authorList>
            <person name="Brown S."/>
        </authorList>
    </citation>
    <scope>NUCLEOTIDE SEQUENCE [LARGE SCALE GENOMIC DNA]</scope>
    <source>
        <strain evidence="9 10">DJ011</strain>
    </source>
</reference>
<feature type="domain" description="LD-carboxypeptidase N-terminal" evidence="7">
    <location>
        <begin position="3"/>
        <end position="119"/>
    </location>
</feature>
<keyword evidence="5" id="KW-0720">Serine protease</keyword>
<evidence type="ECO:0000256" key="4">
    <source>
        <dbReference type="ARBA" id="ARBA00022801"/>
    </source>
</evidence>
<protein>
    <submittedName>
        <fullName evidence="9">LD-carboxypeptidase</fullName>
    </submittedName>
</protein>
<keyword evidence="3" id="KW-0645">Protease</keyword>
<evidence type="ECO:0000256" key="5">
    <source>
        <dbReference type="ARBA" id="ARBA00022825"/>
    </source>
</evidence>
<dbReference type="InterPro" id="IPR040921">
    <property type="entry name" value="Peptidase_S66C"/>
</dbReference>
<feature type="domain" description="LD-carboxypeptidase C-terminal" evidence="8">
    <location>
        <begin position="164"/>
        <end position="277"/>
    </location>
</feature>
<feature type="active site" description="Nucleophile" evidence="6">
    <location>
        <position position="102"/>
    </location>
</feature>
<dbReference type="InterPro" id="IPR040449">
    <property type="entry name" value="Peptidase_S66_N"/>
</dbReference>
<evidence type="ECO:0000259" key="8">
    <source>
        <dbReference type="Pfam" id="PF17676"/>
    </source>
</evidence>